<dbReference type="PROSITE" id="PS50065">
    <property type="entry name" value="HMG_COA_REDUCTASE_4"/>
    <property type="match status" value="1"/>
</dbReference>
<evidence type="ECO:0000256" key="6">
    <source>
        <dbReference type="ARBA" id="ARBA00022692"/>
    </source>
</evidence>
<evidence type="ECO:0000256" key="2">
    <source>
        <dbReference type="ARBA" id="ARBA00005084"/>
    </source>
</evidence>
<evidence type="ECO:0000256" key="10">
    <source>
        <dbReference type="ARBA" id="ARBA00023002"/>
    </source>
</evidence>
<evidence type="ECO:0000256" key="4">
    <source>
        <dbReference type="ARBA" id="ARBA00012999"/>
    </source>
</evidence>
<name>N6UAU6_DENPD</name>
<dbReference type="SUPFAM" id="SSF55035">
    <property type="entry name" value="NAD-binding domain of HMG-CoA reductase"/>
    <property type="match status" value="1"/>
</dbReference>
<keyword evidence="11" id="KW-0472">Membrane</keyword>
<dbReference type="OrthoDB" id="310654at2759"/>
<comment type="catalytic activity">
    <reaction evidence="13">
        <text>(R)-mevalonate + 2 NADP(+) + CoA = (3S)-3-hydroxy-3-methylglutaryl-CoA + 2 NADPH + 2 H(+)</text>
        <dbReference type="Rhea" id="RHEA:15989"/>
        <dbReference type="ChEBI" id="CHEBI:15378"/>
        <dbReference type="ChEBI" id="CHEBI:36464"/>
        <dbReference type="ChEBI" id="CHEBI:43074"/>
        <dbReference type="ChEBI" id="CHEBI:57287"/>
        <dbReference type="ChEBI" id="CHEBI:57783"/>
        <dbReference type="ChEBI" id="CHEBI:58349"/>
        <dbReference type="EC" id="1.1.1.34"/>
    </reaction>
    <physiologicalReaction direction="right-to-left" evidence="13">
        <dbReference type="Rhea" id="RHEA:15991"/>
    </physiologicalReaction>
</comment>
<dbReference type="Pfam" id="PF00368">
    <property type="entry name" value="HMG-CoA_red"/>
    <property type="match status" value="2"/>
</dbReference>
<dbReference type="InterPro" id="IPR004554">
    <property type="entry name" value="HMG_CoA_Rdtase_eu_arc"/>
</dbReference>
<dbReference type="GO" id="GO:0016126">
    <property type="term" value="P:sterol biosynthetic process"/>
    <property type="evidence" value="ECO:0007669"/>
    <property type="project" value="TreeGrafter"/>
</dbReference>
<dbReference type="InterPro" id="IPR000731">
    <property type="entry name" value="SSD"/>
</dbReference>
<dbReference type="Gene3D" id="1.10.3270.10">
    <property type="entry name" value="HMGR, N-terminal domain"/>
    <property type="match status" value="1"/>
</dbReference>
<keyword evidence="6" id="KW-0812">Transmembrane</keyword>
<dbReference type="PROSITE" id="PS00066">
    <property type="entry name" value="HMG_COA_REDUCTASE_1"/>
    <property type="match status" value="1"/>
</dbReference>
<evidence type="ECO:0000256" key="9">
    <source>
        <dbReference type="ARBA" id="ARBA00022989"/>
    </source>
</evidence>
<sequence length="876" mass="96862">MESGMECCEIELTWCYIRYYGELCATHPWEVIVAVLTLTACFLTVEKQVIPVTQKEPPCVGGCLEEQFHAADMVLMTVIRCLAIMYSYHQFRNLQNLGSKYILGIAGLFVVFSSFVFTSTLLSFLHIDLVDLKDAMFFFLLLIDLSKAATLAQFALTASSTEDISKQIARGVSVLGPTLTLDTLVETLVIGVGTLSGVKRLEMLSYFASLSVIVNYVIFMTFYPACLSLLLELGRISNFYGEKQQFIRKKLLEENDKSNPAVQRVKLIMSFGLLVVHLHSRWGVNDEFQESINNLKESVNCSDDTSFYGFMMKQFVLGADHIVILILLLTLMIKFIFFEPKEQLKEQLEQDVLIELKKDIQSKRSHIRTTSINAESQTEGLRLEFLDFEDGTSDKDTDVSRSLQSCLEIYRTDSGASQLSDKEIMMLVDTKHIPAYNLEKAVQNPERGVKIRRKMIENQIKQSVFHTMPYKDYDYSKVMGTCCENVVGYVPIPLGVAGPLLLDDQFYYIPMATTEGCLVASTNRGCRALEKTGVKSTIVADGMTRGPVVRFPCITKASEVVIWIKKSENFAKVKEQFDSTSRFAKLSKISPHIAGRYLFIRFMAETGDAMGMNMISKVNWTNSYNLGAEKALLYLQTIFNEMEILSLSGNVCTDKKAAAINWIEGRGKSVVCEALVPANIVQSVLKTTTHALIDLNISKNMVGSAMAGSIGKLSSYQADILTYLLWFVFKGGFNAHAANIVTAVYIATGQDAAQNVASSNCITIMEPSGDKGEDLLISCTMPSLEIGTVGGGTILPAQSSCLELLGVKGPHMANPGDNAKQLARIVCGAVLAGELSLMAALASGQLVNSHLRFNRSYSEKEATSSKLTDRSMSCQT</sequence>
<dbReference type="PANTHER" id="PTHR10572">
    <property type="entry name" value="3-HYDROXY-3-METHYLGLUTARYL-COENZYME A REDUCTASE"/>
    <property type="match status" value="1"/>
</dbReference>
<comment type="similarity">
    <text evidence="3">Belongs to the HMG-CoA reductase family.</text>
</comment>
<dbReference type="InterPro" id="IPR023282">
    <property type="entry name" value="HMG_CoA_Rdtase_N"/>
</dbReference>
<dbReference type="PROSITE" id="PS00318">
    <property type="entry name" value="HMG_COA_REDUCTASE_2"/>
    <property type="match status" value="1"/>
</dbReference>
<feature type="non-terminal residue" evidence="14">
    <location>
        <position position="1"/>
    </location>
</feature>
<dbReference type="GO" id="GO:0005778">
    <property type="term" value="C:peroxisomal membrane"/>
    <property type="evidence" value="ECO:0007669"/>
    <property type="project" value="TreeGrafter"/>
</dbReference>
<dbReference type="InterPro" id="IPR009023">
    <property type="entry name" value="HMG_CoA_Rdtase_NAD(P)-bd_sf"/>
</dbReference>
<dbReference type="HOGENOM" id="CLU_001734_0_1_1"/>
<dbReference type="PROSITE" id="PS01192">
    <property type="entry name" value="HMG_COA_REDUCTASE_3"/>
    <property type="match status" value="1"/>
</dbReference>
<dbReference type="InterPro" id="IPR023074">
    <property type="entry name" value="HMG_CoA_Rdtase_cat_sf"/>
</dbReference>
<dbReference type="GO" id="GO:0004420">
    <property type="term" value="F:hydroxymethylglutaryl-CoA reductase (NADPH) activity"/>
    <property type="evidence" value="ECO:0007669"/>
    <property type="project" value="UniProtKB-EC"/>
</dbReference>
<keyword evidence="7" id="KW-0256">Endoplasmic reticulum</keyword>
<dbReference type="OMA" id="GFAVMKE"/>
<dbReference type="EMBL" id="KB740937">
    <property type="protein sequence ID" value="ENN77771.1"/>
    <property type="molecule type" value="Genomic_DNA"/>
</dbReference>
<evidence type="ECO:0000256" key="8">
    <source>
        <dbReference type="ARBA" id="ARBA00022857"/>
    </source>
</evidence>
<evidence type="ECO:0000256" key="3">
    <source>
        <dbReference type="ARBA" id="ARBA00007661"/>
    </source>
</evidence>
<dbReference type="AlphaFoldDB" id="N6UAU6"/>
<keyword evidence="12" id="KW-0414">Isoprene biosynthesis</keyword>
<dbReference type="GO" id="GO:0015936">
    <property type="term" value="P:coenzyme A metabolic process"/>
    <property type="evidence" value="ECO:0007669"/>
    <property type="project" value="InterPro"/>
</dbReference>
<dbReference type="PRINTS" id="PR00071">
    <property type="entry name" value="HMGCOARDTASE"/>
</dbReference>
<gene>
    <name evidence="14" type="ORF">YQE_05743</name>
</gene>
<organism evidence="14">
    <name type="scientific">Dendroctonus ponderosae</name>
    <name type="common">Mountain pine beetle</name>
    <dbReference type="NCBI Taxonomy" id="77166"/>
    <lineage>
        <taxon>Eukaryota</taxon>
        <taxon>Metazoa</taxon>
        <taxon>Ecdysozoa</taxon>
        <taxon>Arthropoda</taxon>
        <taxon>Hexapoda</taxon>
        <taxon>Insecta</taxon>
        <taxon>Pterygota</taxon>
        <taxon>Neoptera</taxon>
        <taxon>Endopterygota</taxon>
        <taxon>Coleoptera</taxon>
        <taxon>Polyphaga</taxon>
        <taxon>Cucujiformia</taxon>
        <taxon>Curculionidae</taxon>
        <taxon>Scolytinae</taxon>
        <taxon>Dendroctonus</taxon>
    </lineage>
</organism>
<keyword evidence="10" id="KW-0560">Oxidoreductase</keyword>
<evidence type="ECO:0000256" key="11">
    <source>
        <dbReference type="ARBA" id="ARBA00023136"/>
    </source>
</evidence>
<dbReference type="PROSITE" id="PS50156">
    <property type="entry name" value="SSD"/>
    <property type="match status" value="1"/>
</dbReference>
<evidence type="ECO:0000256" key="5">
    <source>
        <dbReference type="ARBA" id="ARBA00016920"/>
    </source>
</evidence>
<evidence type="ECO:0000313" key="14">
    <source>
        <dbReference type="EMBL" id="ENN77771.1"/>
    </source>
</evidence>
<dbReference type="FunFam" id="1.10.3270.10:FF:000001">
    <property type="entry name" value="3-hydroxy-3-methylglutaryl coenzyme A reductase"/>
    <property type="match status" value="1"/>
</dbReference>
<keyword evidence="9" id="KW-1133">Transmembrane helix</keyword>
<proteinExistence type="inferred from homology"/>
<evidence type="ECO:0000256" key="7">
    <source>
        <dbReference type="ARBA" id="ARBA00022824"/>
    </source>
</evidence>
<dbReference type="GO" id="GO:0005789">
    <property type="term" value="C:endoplasmic reticulum membrane"/>
    <property type="evidence" value="ECO:0007669"/>
    <property type="project" value="UniProtKB-SubCell"/>
</dbReference>
<keyword evidence="8" id="KW-0521">NADP</keyword>
<comment type="subcellular location">
    <subcellularLocation>
        <location evidence="1">Endoplasmic reticulum membrane</location>
        <topology evidence="1">Multi-pass membrane protein</topology>
    </subcellularLocation>
</comment>
<dbReference type="InterPro" id="IPR023076">
    <property type="entry name" value="HMG_CoA_Rdtase_CS"/>
</dbReference>
<evidence type="ECO:0000256" key="13">
    <source>
        <dbReference type="ARBA" id="ARBA00049909"/>
    </source>
</evidence>
<comment type="pathway">
    <text evidence="2">Metabolic intermediate biosynthesis; (R)-mevalonate biosynthesis; (R)-mevalonate from acetyl-CoA: step 3/3.</text>
</comment>
<dbReference type="FunFam" id="3.30.70.420:FF:000001">
    <property type="entry name" value="3-hydroxy-3-methylglutaryl coenzyme A reductase"/>
    <property type="match status" value="1"/>
</dbReference>
<protein>
    <recommendedName>
        <fullName evidence="5">3-hydroxy-3-methylglutaryl-coenzyme A reductase</fullName>
        <ecNumber evidence="4">1.1.1.34</ecNumber>
    </recommendedName>
</protein>
<evidence type="ECO:0000256" key="12">
    <source>
        <dbReference type="ARBA" id="ARBA00023229"/>
    </source>
</evidence>
<accession>N6UAU6</accession>
<dbReference type="EC" id="1.1.1.34" evidence="4"/>
<dbReference type="InterPro" id="IPR002202">
    <property type="entry name" value="HMG_CoA_Rdtase"/>
</dbReference>
<dbReference type="Gene3D" id="3.90.770.10">
    <property type="entry name" value="3-hydroxy-3-methylglutaryl-coenzyme A Reductase, Chain A, domain 2"/>
    <property type="match status" value="1"/>
</dbReference>
<dbReference type="SUPFAM" id="SSF56542">
    <property type="entry name" value="Substrate-binding domain of HMG-CoA reductase"/>
    <property type="match status" value="1"/>
</dbReference>
<reference evidence="14" key="1">
    <citation type="journal article" date="2013" name="Genome Biol.">
        <title>Draft genome of the mountain pine beetle, Dendroctonus ponderosae Hopkins, a major forest pest.</title>
        <authorList>
            <person name="Keeling C.I."/>
            <person name="Yuen M.M."/>
            <person name="Liao N.Y."/>
            <person name="Docking T.R."/>
            <person name="Chan S.K."/>
            <person name="Taylor G.A."/>
            <person name="Palmquist D.L."/>
            <person name="Jackman S.D."/>
            <person name="Nguyen A."/>
            <person name="Li M."/>
            <person name="Henderson H."/>
            <person name="Janes J.K."/>
            <person name="Zhao Y."/>
            <person name="Pandoh P."/>
            <person name="Moore R."/>
            <person name="Sperling F.A."/>
            <person name="Huber D.P."/>
            <person name="Birol I."/>
            <person name="Jones S.J."/>
            <person name="Bohlmann J."/>
        </authorList>
    </citation>
    <scope>NUCLEOTIDE SEQUENCE</scope>
</reference>
<dbReference type="GO" id="GO:0008299">
    <property type="term" value="P:isoprenoid biosynthetic process"/>
    <property type="evidence" value="ECO:0007669"/>
    <property type="project" value="UniProtKB-KW"/>
</dbReference>
<dbReference type="InterPro" id="IPR009029">
    <property type="entry name" value="HMG_CoA_Rdtase_sub-bd_dom_sf"/>
</dbReference>
<dbReference type="Gene3D" id="3.30.70.420">
    <property type="entry name" value="Hydroxymethylglutaryl-CoA reductase, class I/II, NAD/NADP-binding domain"/>
    <property type="match status" value="1"/>
</dbReference>
<dbReference type="Pfam" id="PF12349">
    <property type="entry name" value="Sterol-sensing"/>
    <property type="match status" value="1"/>
</dbReference>
<dbReference type="CDD" id="cd00643">
    <property type="entry name" value="HMG-CoA_reductase_classI"/>
    <property type="match status" value="1"/>
</dbReference>
<evidence type="ECO:0000256" key="1">
    <source>
        <dbReference type="ARBA" id="ARBA00004477"/>
    </source>
</evidence>
<dbReference type="PANTHER" id="PTHR10572:SF24">
    <property type="entry name" value="3-HYDROXY-3-METHYLGLUTARYL-COENZYME A REDUCTASE"/>
    <property type="match status" value="1"/>
</dbReference>
<dbReference type="InterPro" id="IPR053958">
    <property type="entry name" value="HMGCR/SNAP/NPC1-like_SSD"/>
</dbReference>